<organism evidence="7 8">
    <name type="scientific">Strongylocentrotus purpuratus</name>
    <name type="common">Purple sea urchin</name>
    <dbReference type="NCBI Taxonomy" id="7668"/>
    <lineage>
        <taxon>Eukaryota</taxon>
        <taxon>Metazoa</taxon>
        <taxon>Echinodermata</taxon>
        <taxon>Eleutherozoa</taxon>
        <taxon>Echinozoa</taxon>
        <taxon>Echinoidea</taxon>
        <taxon>Euechinoidea</taxon>
        <taxon>Echinacea</taxon>
        <taxon>Camarodonta</taxon>
        <taxon>Echinidea</taxon>
        <taxon>Strongylocentrotidae</taxon>
        <taxon>Strongylocentrotus</taxon>
    </lineage>
</organism>
<dbReference type="InterPro" id="IPR007237">
    <property type="entry name" value="CD20-like"/>
</dbReference>
<proteinExistence type="inferred from homology"/>
<keyword evidence="5 6" id="KW-0472">Membrane</keyword>
<dbReference type="GeneID" id="105445173"/>
<keyword evidence="3 6" id="KW-0812">Transmembrane</keyword>
<evidence type="ECO:0000256" key="3">
    <source>
        <dbReference type="ARBA" id="ARBA00022692"/>
    </source>
</evidence>
<evidence type="ECO:0000256" key="6">
    <source>
        <dbReference type="SAM" id="Phobius"/>
    </source>
</evidence>
<dbReference type="KEGG" id="spu:105445173"/>
<evidence type="ECO:0000256" key="2">
    <source>
        <dbReference type="ARBA" id="ARBA00009565"/>
    </source>
</evidence>
<dbReference type="Proteomes" id="UP000007110">
    <property type="component" value="Unassembled WGS sequence"/>
</dbReference>
<feature type="transmembrane region" description="Helical" evidence="6">
    <location>
        <begin position="28"/>
        <end position="46"/>
    </location>
</feature>
<evidence type="ECO:0000256" key="1">
    <source>
        <dbReference type="ARBA" id="ARBA00004141"/>
    </source>
</evidence>
<feature type="transmembrane region" description="Helical" evidence="6">
    <location>
        <begin position="99"/>
        <end position="122"/>
    </location>
</feature>
<dbReference type="RefSeq" id="XP_030848417.1">
    <property type="nucleotide sequence ID" value="XM_030992557.1"/>
</dbReference>
<feature type="transmembrane region" description="Helical" evidence="6">
    <location>
        <begin position="53"/>
        <end position="79"/>
    </location>
</feature>
<protein>
    <submittedName>
        <fullName evidence="7">Uncharacterized protein</fullName>
    </submittedName>
</protein>
<evidence type="ECO:0000313" key="8">
    <source>
        <dbReference type="Proteomes" id="UP000007110"/>
    </source>
</evidence>
<evidence type="ECO:0000256" key="5">
    <source>
        <dbReference type="ARBA" id="ARBA00023136"/>
    </source>
</evidence>
<dbReference type="InterPro" id="IPR030417">
    <property type="entry name" value="MS4A"/>
</dbReference>
<dbReference type="OrthoDB" id="10071849at2759"/>
<keyword evidence="4 6" id="KW-1133">Transmembrane helix</keyword>
<comment type="subcellular location">
    <subcellularLocation>
        <location evidence="1">Membrane</location>
        <topology evidence="1">Multi-pass membrane protein</topology>
    </subcellularLocation>
</comment>
<reference evidence="7" key="2">
    <citation type="submission" date="2021-01" db="UniProtKB">
        <authorList>
            <consortium name="EnsemblMetazoa"/>
        </authorList>
    </citation>
    <scope>IDENTIFICATION</scope>
</reference>
<comment type="similarity">
    <text evidence="2">Belongs to the MS4A family.</text>
</comment>
<accession>A0A7M7PFE1</accession>
<evidence type="ECO:0000313" key="7">
    <source>
        <dbReference type="EnsemblMetazoa" id="XP_030848417"/>
    </source>
</evidence>
<dbReference type="PANTHER" id="PTHR23320">
    <property type="entry name" value="MEMBRANE-SPANNING 4-DOMAINS SUBFAMILY A MS4A -RELATED"/>
    <property type="match status" value="1"/>
</dbReference>
<keyword evidence="8" id="KW-1185">Reference proteome</keyword>
<dbReference type="AlphaFoldDB" id="A0A7M7PFE1"/>
<dbReference type="GO" id="GO:0016020">
    <property type="term" value="C:membrane"/>
    <property type="evidence" value="ECO:0007669"/>
    <property type="project" value="UniProtKB-SubCell"/>
</dbReference>
<sequence>MQVVCGVCTLLLGGVFFALVLDVIDTGAGVWCGAFIFIPTGVLGIFSKGKRTGLIIAYLVMCLLSCLASLVMAAFIFYWTWYWGVYCSSQTKDCSHVTIYQAIQAVIGILMVVEFVGATLGAHGCCQVVPSKPTTRRSDAVHYESRQPPANINVRIGKGAESNRRY</sequence>
<dbReference type="EnsemblMetazoa" id="XM_030992557">
    <property type="protein sequence ID" value="XP_030848417"/>
    <property type="gene ID" value="LOC105445173"/>
</dbReference>
<evidence type="ECO:0000256" key="4">
    <source>
        <dbReference type="ARBA" id="ARBA00022989"/>
    </source>
</evidence>
<dbReference type="OMA" id="HYESRQP"/>
<dbReference type="InParanoid" id="A0A7M7PFE1"/>
<name>A0A7M7PFE1_STRPU</name>
<dbReference type="PANTHER" id="PTHR23320:SF130">
    <property type="entry name" value="TRANSMEMBRANE PROTEIN 212"/>
    <property type="match status" value="1"/>
</dbReference>
<dbReference type="Pfam" id="PF04103">
    <property type="entry name" value="CD20"/>
    <property type="match status" value="1"/>
</dbReference>
<reference evidence="8" key="1">
    <citation type="submission" date="2015-02" db="EMBL/GenBank/DDBJ databases">
        <title>Genome sequencing for Strongylocentrotus purpuratus.</title>
        <authorList>
            <person name="Murali S."/>
            <person name="Liu Y."/>
            <person name="Vee V."/>
            <person name="English A."/>
            <person name="Wang M."/>
            <person name="Skinner E."/>
            <person name="Han Y."/>
            <person name="Muzny D.M."/>
            <person name="Worley K.C."/>
            <person name="Gibbs R.A."/>
        </authorList>
    </citation>
    <scope>NUCLEOTIDE SEQUENCE</scope>
</reference>